<protein>
    <recommendedName>
        <fullName evidence="2">DUF4484 domain-containing protein</fullName>
    </recommendedName>
</protein>
<proteinExistence type="predicted"/>
<dbReference type="OrthoDB" id="2152680at2759"/>
<evidence type="ECO:0000313" key="4">
    <source>
        <dbReference type="Proteomes" id="UP000008698"/>
    </source>
</evidence>
<accession>C9SE62</accession>
<evidence type="ECO:0000256" key="1">
    <source>
        <dbReference type="SAM" id="MobiDB-lite"/>
    </source>
</evidence>
<dbReference type="HOGENOM" id="CLU_019791_0_0_1"/>
<feature type="region of interest" description="Disordered" evidence="1">
    <location>
        <begin position="111"/>
        <end position="139"/>
    </location>
</feature>
<evidence type="ECO:0000259" key="2">
    <source>
        <dbReference type="Pfam" id="PF14831"/>
    </source>
</evidence>
<feature type="compositionally biased region" description="Acidic residues" evidence="1">
    <location>
        <begin position="411"/>
        <end position="434"/>
    </location>
</feature>
<feature type="region of interest" description="Disordered" evidence="1">
    <location>
        <begin position="411"/>
        <end position="448"/>
    </location>
</feature>
<dbReference type="InterPro" id="IPR028115">
    <property type="entry name" value="DUF4484"/>
</dbReference>
<dbReference type="AlphaFoldDB" id="C9SE62"/>
<dbReference type="OMA" id="GYTIVWK"/>
<dbReference type="Pfam" id="PF14831">
    <property type="entry name" value="DUF4484"/>
    <property type="match status" value="1"/>
</dbReference>
<dbReference type="eggNOG" id="KOG4704">
    <property type="taxonomic scope" value="Eukaryota"/>
</dbReference>
<dbReference type="STRING" id="526221.C9SE62"/>
<feature type="region of interest" description="Disordered" evidence="1">
    <location>
        <begin position="270"/>
        <end position="312"/>
    </location>
</feature>
<sequence>MDPSRRGQPRLSVRLPAVNLASDISNTVVPLPDLPPISALFLIDFDVKAGYTIAWKQAAPGIELEGLVDKLAEDRKRTGLLEAYWSKAKSQEEPAPDLRRSDALLESPLVGAHTPKLKQGHNRNRSASDGTVLSQPGNRLSSHHPAWSLMPLLDTFGPLIFPIHRAALLRKRILLSCHAPVHEMCNFDFEASKRPRTKTDNNVADEAGTGWVACTTDSILAMKDTLWDMLITMPPPYAPNAKEKVWPTVECPQGVPVRATQRDLRRFRALKGGLSRLKTTTPGPRPAAESPPAEHTPGIHLTTGAFPSTGVDSDEALDKIVEPGRSDEQEEAALDASLLADLGPSTPSMSAPSSGRRLSGGMGDSVNSLAGRRATLSTDDDEARTELAIIAYFHRLTTQMLSVMADAVDNSEQERYEDDEDDEDTDAAVDESEESSPLQRGVTSREELGPVQLGSHAVESMGLDVWNGHDAHFVRELASLYFDRESGCGVEGLADGTTDTMAS</sequence>
<reference evidence="4" key="1">
    <citation type="journal article" date="2011" name="PLoS Pathog.">
        <title>Comparative genomics yields insights into niche adaptation of plant vascular wilt pathogens.</title>
        <authorList>
            <person name="Klosterman S.J."/>
            <person name="Subbarao K.V."/>
            <person name="Kang S."/>
            <person name="Veronese P."/>
            <person name="Gold S.E."/>
            <person name="Thomma B.P.H.J."/>
            <person name="Chen Z."/>
            <person name="Henrissat B."/>
            <person name="Lee Y.-H."/>
            <person name="Park J."/>
            <person name="Garcia-Pedrajas M.D."/>
            <person name="Barbara D.J."/>
            <person name="Anchieta A."/>
            <person name="de Jonge R."/>
            <person name="Santhanam P."/>
            <person name="Maruthachalam K."/>
            <person name="Atallah Z."/>
            <person name="Amyotte S.G."/>
            <person name="Paz Z."/>
            <person name="Inderbitzin P."/>
            <person name="Hayes R.J."/>
            <person name="Heiman D.I."/>
            <person name="Young S."/>
            <person name="Zeng Q."/>
            <person name="Engels R."/>
            <person name="Galagan J."/>
            <person name="Cuomo C.A."/>
            <person name="Dobinson K.F."/>
            <person name="Ma L.-J."/>
        </authorList>
    </citation>
    <scope>NUCLEOTIDE SEQUENCE [LARGE SCALE GENOMIC DNA]</scope>
    <source>
        <strain evidence="4">VaMs.102 / ATCC MYA-4576 / FGSC 10136</strain>
    </source>
</reference>
<dbReference type="GeneID" id="9535655"/>
<dbReference type="KEGG" id="val:VDBG_02580"/>
<evidence type="ECO:0000313" key="3">
    <source>
        <dbReference type="EMBL" id="EEY16471.1"/>
    </source>
</evidence>
<dbReference type="PANTHER" id="PTHR28153">
    <property type="entry name" value="PROTEIN, PUTATIVE-RELATED"/>
    <property type="match status" value="1"/>
</dbReference>
<organism evidence="4">
    <name type="scientific">Verticillium alfalfae (strain VaMs.102 / ATCC MYA-4576 / FGSC 10136)</name>
    <name type="common">Verticillium wilt of alfalfa</name>
    <name type="synonym">Verticillium albo-atrum</name>
    <dbReference type="NCBI Taxonomy" id="526221"/>
    <lineage>
        <taxon>Eukaryota</taxon>
        <taxon>Fungi</taxon>
        <taxon>Dikarya</taxon>
        <taxon>Ascomycota</taxon>
        <taxon>Pezizomycotina</taxon>
        <taxon>Sordariomycetes</taxon>
        <taxon>Hypocreomycetidae</taxon>
        <taxon>Glomerellales</taxon>
        <taxon>Plectosphaerellaceae</taxon>
        <taxon>Verticillium</taxon>
    </lineage>
</organism>
<keyword evidence="4" id="KW-1185">Reference proteome</keyword>
<dbReference type="PANTHER" id="PTHR28153:SF1">
    <property type="entry name" value="DUF4484 DOMAIN-CONTAINING PROTEIN"/>
    <property type="match status" value="1"/>
</dbReference>
<feature type="domain" description="DUF4484" evidence="2">
    <location>
        <begin position="326"/>
        <end position="486"/>
    </location>
</feature>
<dbReference type="InterPro" id="IPR053056">
    <property type="entry name" value="Lipid_Metab_Assoc_Protein"/>
</dbReference>
<feature type="compositionally biased region" description="Basic residues" evidence="1">
    <location>
        <begin position="115"/>
        <end position="124"/>
    </location>
</feature>
<dbReference type="Proteomes" id="UP000008698">
    <property type="component" value="Unassembled WGS sequence"/>
</dbReference>
<name>C9SE62_VERA1</name>
<dbReference type="Pfam" id="PF09804">
    <property type="entry name" value="DENND11"/>
    <property type="match status" value="2"/>
</dbReference>
<dbReference type="InterPro" id="IPR018626">
    <property type="entry name" value="LCHN/Anr2"/>
</dbReference>
<dbReference type="EMBL" id="DS985216">
    <property type="protein sequence ID" value="EEY16471.1"/>
    <property type="molecule type" value="Genomic_DNA"/>
</dbReference>
<dbReference type="GO" id="GO:0005811">
    <property type="term" value="C:lipid droplet"/>
    <property type="evidence" value="ECO:0007669"/>
    <property type="project" value="TreeGrafter"/>
</dbReference>
<gene>
    <name evidence="3" type="ORF">VDBG_02580</name>
</gene>
<feature type="region of interest" description="Disordered" evidence="1">
    <location>
        <begin position="340"/>
        <end position="380"/>
    </location>
</feature>
<dbReference type="RefSeq" id="XP_003006441.1">
    <property type="nucleotide sequence ID" value="XM_003006395.1"/>
</dbReference>
<feature type="compositionally biased region" description="Polar residues" evidence="1">
    <location>
        <begin position="125"/>
        <end position="139"/>
    </location>
</feature>